<protein>
    <submittedName>
        <fullName evidence="3">Tetratricopeptide repeat protein</fullName>
    </submittedName>
</protein>
<dbReference type="InterPro" id="IPR005158">
    <property type="entry name" value="BTAD"/>
</dbReference>
<dbReference type="SUPFAM" id="SSF52540">
    <property type="entry name" value="P-loop containing nucleoside triphosphate hydrolases"/>
    <property type="match status" value="1"/>
</dbReference>
<dbReference type="InterPro" id="IPR036388">
    <property type="entry name" value="WH-like_DNA-bd_sf"/>
</dbReference>
<proteinExistence type="predicted"/>
<dbReference type="InterPro" id="IPR019734">
    <property type="entry name" value="TPR_rpt"/>
</dbReference>
<feature type="domain" description="Bacterial transcriptional activator" evidence="2">
    <location>
        <begin position="989"/>
        <end position="1129"/>
    </location>
</feature>
<dbReference type="SMART" id="SM01043">
    <property type="entry name" value="BTAD"/>
    <property type="match status" value="1"/>
</dbReference>
<dbReference type="Pfam" id="PF03704">
    <property type="entry name" value="BTAD"/>
    <property type="match status" value="1"/>
</dbReference>
<feature type="repeat" description="TPR" evidence="1">
    <location>
        <begin position="660"/>
        <end position="693"/>
    </location>
</feature>
<evidence type="ECO:0000259" key="2">
    <source>
        <dbReference type="SMART" id="SM01043"/>
    </source>
</evidence>
<dbReference type="Pfam" id="PF13424">
    <property type="entry name" value="TPR_12"/>
    <property type="match status" value="1"/>
</dbReference>
<dbReference type="Pfam" id="PF13401">
    <property type="entry name" value="AAA_22"/>
    <property type="match status" value="1"/>
</dbReference>
<keyword evidence="1" id="KW-0802">TPR repeat</keyword>
<dbReference type="AlphaFoldDB" id="A0A538TQD9"/>
<dbReference type="InterPro" id="IPR059106">
    <property type="entry name" value="WHD_MalT"/>
</dbReference>
<dbReference type="SMART" id="SM00028">
    <property type="entry name" value="TPR"/>
    <property type="match status" value="9"/>
</dbReference>
<dbReference type="Proteomes" id="UP000316609">
    <property type="component" value="Unassembled WGS sequence"/>
</dbReference>
<dbReference type="Gene3D" id="3.40.50.300">
    <property type="entry name" value="P-loop containing nucleotide triphosphate hydrolases"/>
    <property type="match status" value="1"/>
</dbReference>
<gene>
    <name evidence="3" type="ORF">E6K78_06935</name>
</gene>
<evidence type="ECO:0000256" key="1">
    <source>
        <dbReference type="PROSITE-ProRule" id="PRU00339"/>
    </source>
</evidence>
<feature type="repeat" description="TPR" evidence="1">
    <location>
        <begin position="1045"/>
        <end position="1078"/>
    </location>
</feature>
<dbReference type="Pfam" id="PF17874">
    <property type="entry name" value="TPR_MalT"/>
    <property type="match status" value="1"/>
</dbReference>
<dbReference type="EMBL" id="VBOY01000063">
    <property type="protein sequence ID" value="TMQ65844.1"/>
    <property type="molecule type" value="Genomic_DNA"/>
</dbReference>
<dbReference type="InterPro" id="IPR051677">
    <property type="entry name" value="AfsR-DnrI-RedD_regulator"/>
</dbReference>
<dbReference type="InterPro" id="IPR011990">
    <property type="entry name" value="TPR-like_helical_dom_sf"/>
</dbReference>
<reference evidence="3 4" key="1">
    <citation type="journal article" date="2019" name="Nat. Microbiol.">
        <title>Mediterranean grassland soil C-N compound turnover is dependent on rainfall and depth, and is mediated by genomically divergent microorganisms.</title>
        <authorList>
            <person name="Diamond S."/>
            <person name="Andeer P.F."/>
            <person name="Li Z."/>
            <person name="Crits-Christoph A."/>
            <person name="Burstein D."/>
            <person name="Anantharaman K."/>
            <person name="Lane K.R."/>
            <person name="Thomas B.C."/>
            <person name="Pan C."/>
            <person name="Northen T.R."/>
            <person name="Banfield J.F."/>
        </authorList>
    </citation>
    <scope>NUCLEOTIDE SEQUENCE [LARGE SCALE GENOMIC DNA]</scope>
    <source>
        <strain evidence="3">WS_8</strain>
    </source>
</reference>
<dbReference type="PANTHER" id="PTHR35807">
    <property type="entry name" value="TRANSCRIPTIONAL REGULATOR REDD-RELATED"/>
    <property type="match status" value="1"/>
</dbReference>
<dbReference type="SUPFAM" id="SSF48452">
    <property type="entry name" value="TPR-like"/>
    <property type="match status" value="3"/>
</dbReference>
<dbReference type="InterPro" id="IPR049945">
    <property type="entry name" value="AAA_22"/>
</dbReference>
<dbReference type="Gene3D" id="1.25.40.10">
    <property type="entry name" value="Tetratricopeptide repeat domain"/>
    <property type="match status" value="3"/>
</dbReference>
<evidence type="ECO:0000313" key="4">
    <source>
        <dbReference type="Proteomes" id="UP000316609"/>
    </source>
</evidence>
<dbReference type="GO" id="GO:0016887">
    <property type="term" value="F:ATP hydrolysis activity"/>
    <property type="evidence" value="ECO:0007669"/>
    <property type="project" value="InterPro"/>
</dbReference>
<dbReference type="Gene3D" id="1.10.10.10">
    <property type="entry name" value="Winged helix-like DNA-binding domain superfamily/Winged helix DNA-binding domain"/>
    <property type="match status" value="1"/>
</dbReference>
<dbReference type="InterPro" id="IPR041617">
    <property type="entry name" value="TPR_MalT"/>
</dbReference>
<organism evidence="3 4">
    <name type="scientific">Eiseniibacteriota bacterium</name>
    <dbReference type="NCBI Taxonomy" id="2212470"/>
    <lineage>
        <taxon>Bacteria</taxon>
        <taxon>Candidatus Eiseniibacteriota</taxon>
    </lineage>
</organism>
<evidence type="ECO:0000313" key="3">
    <source>
        <dbReference type="EMBL" id="TMQ65844.1"/>
    </source>
</evidence>
<name>A0A538TQD9_UNCEI</name>
<dbReference type="Pfam" id="PF25873">
    <property type="entry name" value="WHD_MalT"/>
    <property type="match status" value="1"/>
</dbReference>
<dbReference type="InterPro" id="IPR027417">
    <property type="entry name" value="P-loop_NTPase"/>
</dbReference>
<comment type="caution">
    <text evidence="3">The sequence shown here is derived from an EMBL/GenBank/DDBJ whole genome shotgun (WGS) entry which is preliminary data.</text>
</comment>
<accession>A0A538TQD9</accession>
<dbReference type="PROSITE" id="PS50005">
    <property type="entry name" value="TPR"/>
    <property type="match status" value="2"/>
</dbReference>
<sequence length="1155" mass="126323">MADGPRSPVVRSKLTPPNLPPRLLPRPGLVHALIDHLDRPLVSIVADAGYGKTTLLAEALRSLRRPVVWYSLMGSDADPMVFVRHLIEAFRSQRARFGRDLERTLQDVRPGDSAAEILGGVLSNELGALRGPEHVLVLDDFHEVAHEPGIVRMLDAVLHHPPDRLRVWIASRSTPPLALERLRARGAVFELDSGQLAFGRDELARLFRDVFEKPLDDAGIDGLLANTHGWPTAILLVHHAMERRPGIPLAEVLAEVGDAPREVQAYLSAEVVARLSPEARHLLERTVALDRFDPDLARELSGVKDVCDRLAELTQRGLLRSIGTAAHQSYVWHELVRSAVRSSVVAREGEAAWQAIEADAAQALTARGELELALAHAVRARRPDVMLPLVRELAPALLAQSRPAALLDVMEALPPDTFETDAPLRVRRADAHQALGGWDDAAADYQHVIDRALAGVDRPTLGHALVGLARVLNRRGAHEQALGMVERGLAMVKDLPVELRVRLLQTKAGAHFYLGQSAMAVSLLGEVRLLLEDQPHHELLVPTAHNLALALVAQGRHAEAARELRAVLAAVRGTSSPRSGLYFANLATVLTETGEYGEARAAAESALEVARRFSNRMHETMAQQALAQVLAFSGDAEAALPALKRAEELNAGLRMELIAADMLALRGRIFSARGQYRRAVEFFRRAVEVTAKRPDAPRLTSFRSQLAWCELRSGRPHAARELLQAALPAADASEDDDQRMRVHYWLAETWLTIGEPAESMPHLKIALALVRQRGYEHFLRGQARENPAPLVHALACGCEIETSAGALADAGAAIEGPLLALLDRAAPAVAEATAAVLGEVGGRNALARLTAVSPRRRTLVAAAAIARRQIEQRLQRGRVAAAQEDARGQARLILFGPPALEIDGRRVPGSAWRSRRSFHVLVHLALHPRGASRDELLDSFWPGRQTASGRRNFHPTLSYLRTVLPRHAVAPLARDGDVYRLDPNYPLACDVWEFDARIDDAHRARVEERRGLLSQALALAERPLLEGVYEEWADEGQSKMRDRVESAWLELGALEMRAGNHEVALRAYRRAAELDAYRETTHVAMVQCMVRLGNRAAALAEAARMREQLRRELGVDPLPETEHALREALGNGAPGRSSIAPPAATGLAAGETAAI</sequence>